<keyword evidence="3" id="KW-0813">Transport</keyword>
<comment type="function">
    <text evidence="1">Needed for flagellar regrowth and assembly.</text>
</comment>
<organism evidence="9 10">
    <name type="scientific">Parablautia muri</name>
    <dbReference type="NCBI Taxonomy" id="2320879"/>
    <lineage>
        <taxon>Bacteria</taxon>
        <taxon>Bacillati</taxon>
        <taxon>Bacillota</taxon>
        <taxon>Clostridia</taxon>
        <taxon>Lachnospirales</taxon>
        <taxon>Lachnospiraceae</taxon>
        <taxon>Parablautia</taxon>
    </lineage>
</organism>
<dbReference type="PANTHER" id="PTHR34982:SF1">
    <property type="entry name" value="FLAGELLAR ASSEMBLY PROTEIN FLIH"/>
    <property type="match status" value="1"/>
</dbReference>
<evidence type="ECO:0000256" key="1">
    <source>
        <dbReference type="ARBA" id="ARBA00003041"/>
    </source>
</evidence>
<keyword evidence="6" id="KW-1006">Bacterial flagellum protein export</keyword>
<gene>
    <name evidence="9" type="ORF">D5281_13155</name>
</gene>
<keyword evidence="5" id="KW-0653">Protein transport</keyword>
<feature type="coiled-coil region" evidence="7">
    <location>
        <begin position="75"/>
        <end position="165"/>
    </location>
</feature>
<evidence type="ECO:0000256" key="2">
    <source>
        <dbReference type="ARBA" id="ARBA00006602"/>
    </source>
</evidence>
<feature type="domain" description="Flagellar assembly protein FliH/Type III secretion system HrpE" evidence="8">
    <location>
        <begin position="148"/>
        <end position="272"/>
    </location>
</feature>
<dbReference type="Pfam" id="PF02108">
    <property type="entry name" value="FliH"/>
    <property type="match status" value="1"/>
</dbReference>
<dbReference type="GO" id="GO:0005829">
    <property type="term" value="C:cytosol"/>
    <property type="evidence" value="ECO:0007669"/>
    <property type="project" value="TreeGrafter"/>
</dbReference>
<reference evidence="9" key="1">
    <citation type="submission" date="2018-09" db="EMBL/GenBank/DDBJ databases">
        <title>Murine metabolic-syndrome-specific gut microbial biobank.</title>
        <authorList>
            <person name="Liu C."/>
        </authorList>
    </citation>
    <scope>NUCLEOTIDE SEQUENCE</scope>
    <source>
        <strain evidence="9">D42-62</strain>
    </source>
</reference>
<evidence type="ECO:0000259" key="8">
    <source>
        <dbReference type="Pfam" id="PF02108"/>
    </source>
</evidence>
<evidence type="ECO:0000256" key="5">
    <source>
        <dbReference type="ARBA" id="ARBA00022927"/>
    </source>
</evidence>
<evidence type="ECO:0000256" key="7">
    <source>
        <dbReference type="SAM" id="Coils"/>
    </source>
</evidence>
<dbReference type="GO" id="GO:0044781">
    <property type="term" value="P:bacterial-type flagellum organization"/>
    <property type="evidence" value="ECO:0007669"/>
    <property type="project" value="UniProtKB-KW"/>
</dbReference>
<name>A0A9X5BIJ7_9FIRM</name>
<dbReference type="EMBL" id="QZDT01000020">
    <property type="protein sequence ID" value="NBJ93517.1"/>
    <property type="molecule type" value="Genomic_DNA"/>
</dbReference>
<dbReference type="Proteomes" id="UP001154420">
    <property type="component" value="Unassembled WGS sequence"/>
</dbReference>
<keyword evidence="7" id="KW-0175">Coiled coil</keyword>
<dbReference type="PANTHER" id="PTHR34982">
    <property type="entry name" value="YOP PROTEINS TRANSLOCATION PROTEIN L"/>
    <property type="match status" value="1"/>
</dbReference>
<protein>
    <recommendedName>
        <fullName evidence="8">Flagellar assembly protein FliH/Type III secretion system HrpE domain-containing protein</fullName>
    </recommendedName>
</protein>
<comment type="similarity">
    <text evidence="2">Belongs to the FliH family.</text>
</comment>
<sequence length="285" mass="32236">MYSNLYKAGWVMMDSDARVIDSNELVESKLKEAAAIQLAKEEALQGGEEGFNPGLDSEVVDALLAKDGGESVMKSVSLKEEKAELEQEIEEANEKLEELKAQADQMIKEAEEQIEKMRVDALSEAKEQGYQSGYEEGMAQVQALKDEYIQEKENLEKEYESILEELEPQFIENLAGIYEHIFKVDLSGYDQIVTNLLIDTMQKMNYAKSFIVHVSKKDYPKVSAQKGRIQEETGTLADNLEIITDVTLSDAQCMIETEGGIYDCSLGTELEELKRKLRLLSYRKM</sequence>
<dbReference type="InterPro" id="IPR051472">
    <property type="entry name" value="T3SS_Stator/FliH"/>
</dbReference>
<keyword evidence="4" id="KW-1005">Bacterial flagellum biogenesis</keyword>
<evidence type="ECO:0000256" key="3">
    <source>
        <dbReference type="ARBA" id="ARBA00022448"/>
    </source>
</evidence>
<accession>A0A9X5BIJ7</accession>
<evidence type="ECO:0000256" key="4">
    <source>
        <dbReference type="ARBA" id="ARBA00022795"/>
    </source>
</evidence>
<evidence type="ECO:0000313" key="10">
    <source>
        <dbReference type="Proteomes" id="UP001154420"/>
    </source>
</evidence>
<keyword evidence="10" id="KW-1185">Reference proteome</keyword>
<dbReference type="InterPro" id="IPR018035">
    <property type="entry name" value="Flagellar_FliH/T3SS_HrpE"/>
</dbReference>
<dbReference type="GO" id="GO:0015031">
    <property type="term" value="P:protein transport"/>
    <property type="evidence" value="ECO:0007669"/>
    <property type="project" value="UniProtKB-KW"/>
</dbReference>
<comment type="caution">
    <text evidence="9">The sequence shown here is derived from an EMBL/GenBank/DDBJ whole genome shotgun (WGS) entry which is preliminary data.</text>
</comment>
<evidence type="ECO:0000256" key="6">
    <source>
        <dbReference type="ARBA" id="ARBA00023225"/>
    </source>
</evidence>
<dbReference type="AlphaFoldDB" id="A0A9X5BIJ7"/>
<evidence type="ECO:0000313" key="9">
    <source>
        <dbReference type="EMBL" id="NBJ93517.1"/>
    </source>
</evidence>
<proteinExistence type="inferred from homology"/>